<organism evidence="3 4">
    <name type="scientific">Anaeramoeba flamelloides</name>
    <dbReference type="NCBI Taxonomy" id="1746091"/>
    <lineage>
        <taxon>Eukaryota</taxon>
        <taxon>Metamonada</taxon>
        <taxon>Anaeramoebidae</taxon>
        <taxon>Anaeramoeba</taxon>
    </lineage>
</organism>
<evidence type="ECO:0000313" key="3">
    <source>
        <dbReference type="EMBL" id="KAJ6241208.1"/>
    </source>
</evidence>
<dbReference type="Gene3D" id="3.30.1380.20">
    <property type="entry name" value="Trafficking protein particle complex subunit 3"/>
    <property type="match status" value="1"/>
</dbReference>
<dbReference type="SUPFAM" id="SSF111126">
    <property type="entry name" value="Ligand-binding domain in the NO signalling and Golgi transport"/>
    <property type="match status" value="1"/>
</dbReference>
<dbReference type="Pfam" id="PF04051">
    <property type="entry name" value="TRAPP"/>
    <property type="match status" value="1"/>
</dbReference>
<name>A0ABQ8Y8S0_9EUKA</name>
<accession>A0ABQ8Y8S0</accession>
<protein>
    <submittedName>
        <fullName evidence="3">Trafficking protein particle complex subunit 6b</fullName>
    </submittedName>
</protein>
<gene>
    <name evidence="3" type="ORF">M0813_23399</name>
</gene>
<dbReference type="InterPro" id="IPR024096">
    <property type="entry name" value="NO_sig/Golgi_transp_ligand-bd"/>
</dbReference>
<dbReference type="CDD" id="cd14944">
    <property type="entry name" value="TRAPPC6A_Trs33"/>
    <property type="match status" value="1"/>
</dbReference>
<comment type="similarity">
    <text evidence="1">Belongs to the TRAPP small subunits family. BET3 subfamily.</text>
</comment>
<dbReference type="InterPro" id="IPR007194">
    <property type="entry name" value="TRAPP_component"/>
</dbReference>
<evidence type="ECO:0000256" key="1">
    <source>
        <dbReference type="ARBA" id="ARBA00006218"/>
    </source>
</evidence>
<comment type="caution">
    <text evidence="3">The sequence shown here is derived from an EMBL/GenBank/DDBJ whole genome shotgun (WGS) entry which is preliminary data.</text>
</comment>
<proteinExistence type="inferred from homology"/>
<sequence length="267" mass="31271">MSVSYSLLEQIIFESVHYVIRTVHSQSKVLDPEETNLRVKIATRFNEKEEKKKKEKEKGIEKDKEKKNENENQKENQQETVGNKKKDQENVPQLEFISSKTDIERNIINRLEIIGYRLGERTAERIAKNKPRFQEEVEKMRFVAKDIWTELFGKMVNNLRTNHQGKWMFQDDDFKLIRNISFTLSEELQNLNHQQNTRKNQQKQKQTTTTTNITMTESQKQILQSYLYIPCGIIRGALSAIGVECTVTGICEQLPACVFTAKIINKK</sequence>
<keyword evidence="4" id="KW-1185">Reference proteome</keyword>
<feature type="region of interest" description="Disordered" evidence="2">
    <location>
        <begin position="46"/>
        <end position="88"/>
    </location>
</feature>
<evidence type="ECO:0000313" key="4">
    <source>
        <dbReference type="Proteomes" id="UP001150062"/>
    </source>
</evidence>
<dbReference type="InterPro" id="IPR037992">
    <property type="entry name" value="TRAPPC6/Trs33"/>
</dbReference>
<dbReference type="EMBL" id="JAOAOG010000195">
    <property type="protein sequence ID" value="KAJ6241208.1"/>
    <property type="molecule type" value="Genomic_DNA"/>
</dbReference>
<reference evidence="3" key="1">
    <citation type="submission" date="2022-08" db="EMBL/GenBank/DDBJ databases">
        <title>Novel sulfate-reducing endosymbionts in the free-living metamonad Anaeramoeba.</title>
        <authorList>
            <person name="Jerlstrom-Hultqvist J."/>
            <person name="Cepicka I."/>
            <person name="Gallot-Lavallee L."/>
            <person name="Salas-Leiva D."/>
            <person name="Curtis B.A."/>
            <person name="Zahonova K."/>
            <person name="Pipaliya S."/>
            <person name="Dacks J."/>
            <person name="Roger A.J."/>
        </authorList>
    </citation>
    <scope>NUCLEOTIDE SEQUENCE</scope>
    <source>
        <strain evidence="3">Schooner1</strain>
    </source>
</reference>
<dbReference type="PANTHER" id="PTHR12817">
    <property type="entry name" value="TRAFFICKING PROTEIN PARTICLE COMPLEX SUBUNIT 6B"/>
    <property type="match status" value="1"/>
</dbReference>
<dbReference type="PANTHER" id="PTHR12817:SF0">
    <property type="entry name" value="GEO08327P1"/>
    <property type="match status" value="1"/>
</dbReference>
<dbReference type="Proteomes" id="UP001150062">
    <property type="component" value="Unassembled WGS sequence"/>
</dbReference>
<evidence type="ECO:0000256" key="2">
    <source>
        <dbReference type="SAM" id="MobiDB-lite"/>
    </source>
</evidence>